<dbReference type="GeneID" id="19014392"/>
<organism evidence="1 2">
    <name type="scientific">Bathycoccus prasinos</name>
    <dbReference type="NCBI Taxonomy" id="41875"/>
    <lineage>
        <taxon>Eukaryota</taxon>
        <taxon>Viridiplantae</taxon>
        <taxon>Chlorophyta</taxon>
        <taxon>Mamiellophyceae</taxon>
        <taxon>Mamiellales</taxon>
        <taxon>Bathycoccaceae</taxon>
        <taxon>Bathycoccus</taxon>
    </lineage>
</organism>
<evidence type="ECO:0000313" key="2">
    <source>
        <dbReference type="Proteomes" id="UP000198341"/>
    </source>
</evidence>
<proteinExistence type="predicted"/>
<dbReference type="AlphaFoldDB" id="K8EIB7"/>
<accession>K8EIB7</accession>
<dbReference type="RefSeq" id="XP_007511638.1">
    <property type="nucleotide sequence ID" value="XM_007511576.1"/>
</dbReference>
<name>K8EIB7_9CHLO</name>
<dbReference type="KEGG" id="bpg:Bathy08g04130"/>
<sequence length="164" mass="18588">MRPKSDGRGVMISAFTTEVELGFGLVLKHVNVFRRLKYSGNKDDLKESPGFRTFEYGANFEGYWTTKEFVDQVQDVLDVFECLYPSYQVVLETDNSGPHTARAEDALSVKLMNKKFKHSNPNSVRMRDTIITEECLGEYDASTLDPKTGKQVDVKLKVILPRVG</sequence>
<keyword evidence="2" id="KW-1185">Reference proteome</keyword>
<evidence type="ECO:0000313" key="1">
    <source>
        <dbReference type="EMBL" id="CCO17759.1"/>
    </source>
</evidence>
<protein>
    <submittedName>
        <fullName evidence="1">Uncharacterized protein</fullName>
    </submittedName>
</protein>
<gene>
    <name evidence="1" type="ORF">Bathy08g04130</name>
</gene>
<reference evidence="1 2" key="1">
    <citation type="submission" date="2011-10" db="EMBL/GenBank/DDBJ databases">
        <authorList>
            <person name="Genoscope - CEA"/>
        </authorList>
    </citation>
    <scope>NUCLEOTIDE SEQUENCE [LARGE SCALE GENOMIC DNA]</scope>
    <source>
        <strain evidence="1 2">RCC 1105</strain>
    </source>
</reference>
<dbReference type="EMBL" id="FO082271">
    <property type="protein sequence ID" value="CCO17759.1"/>
    <property type="molecule type" value="Genomic_DNA"/>
</dbReference>
<dbReference type="Proteomes" id="UP000198341">
    <property type="component" value="Chromosome 8"/>
</dbReference>